<dbReference type="InterPro" id="IPR050882">
    <property type="entry name" value="Prepilin_peptidase/N-MTase"/>
</dbReference>
<dbReference type="GO" id="GO:0008168">
    <property type="term" value="F:methyltransferase activity"/>
    <property type="evidence" value="ECO:0007669"/>
    <property type="project" value="UniProtKB-KW"/>
</dbReference>
<gene>
    <name evidence="13" type="ORF">H3Z74_06050</name>
</gene>
<dbReference type="EC" id="3.4.23.43" evidence="9"/>
<feature type="transmembrane region" description="Helical" evidence="10">
    <location>
        <begin position="152"/>
        <end position="169"/>
    </location>
</feature>
<dbReference type="InterPro" id="IPR014032">
    <property type="entry name" value="Peptidase_A24A_bac"/>
</dbReference>
<dbReference type="Pfam" id="PF06750">
    <property type="entry name" value="A24_N_bact"/>
    <property type="match status" value="1"/>
</dbReference>
<feature type="transmembrane region" description="Helical" evidence="10">
    <location>
        <begin position="83"/>
        <end position="116"/>
    </location>
</feature>
<evidence type="ECO:0000259" key="11">
    <source>
        <dbReference type="Pfam" id="PF01478"/>
    </source>
</evidence>
<keyword evidence="7 10" id="KW-0472">Membrane</keyword>
<keyword evidence="4" id="KW-0997">Cell inner membrane</keyword>
<keyword evidence="6 10" id="KW-1133">Transmembrane helix</keyword>
<evidence type="ECO:0000259" key="12">
    <source>
        <dbReference type="Pfam" id="PF06750"/>
    </source>
</evidence>
<dbReference type="PANTHER" id="PTHR30487">
    <property type="entry name" value="TYPE 4 PREPILIN-LIKE PROTEINS LEADER PEPTIDE-PROCESSING ENZYME"/>
    <property type="match status" value="1"/>
</dbReference>
<evidence type="ECO:0000256" key="2">
    <source>
        <dbReference type="ARBA" id="ARBA00005801"/>
    </source>
</evidence>
<dbReference type="EMBL" id="CP061038">
    <property type="protein sequence ID" value="QNQ10752.1"/>
    <property type="molecule type" value="Genomic_DNA"/>
</dbReference>
<dbReference type="EC" id="2.1.1.-" evidence="9"/>
<evidence type="ECO:0000256" key="3">
    <source>
        <dbReference type="ARBA" id="ARBA00022475"/>
    </source>
</evidence>
<comment type="similarity">
    <text evidence="2 8">Belongs to the peptidase A24 family.</text>
</comment>
<comment type="subcellular location">
    <subcellularLocation>
        <location evidence="1">Cell inner membrane</location>
        <topology evidence="1">Multi-pass membrane protein</topology>
    </subcellularLocation>
    <subcellularLocation>
        <location evidence="9">Cell membrane</location>
        <topology evidence="9">Multi-pass membrane protein</topology>
    </subcellularLocation>
</comment>
<dbReference type="InterPro" id="IPR000045">
    <property type="entry name" value="Prepilin_IV_endopep_pep"/>
</dbReference>
<name>A0A7H0LM49_9SPHN</name>
<dbReference type="RefSeq" id="WP_187763042.1">
    <property type="nucleotide sequence ID" value="NZ_CP061038.1"/>
</dbReference>
<keyword evidence="5 9" id="KW-0812">Transmembrane</keyword>
<dbReference type="Proteomes" id="UP000516148">
    <property type="component" value="Chromosome"/>
</dbReference>
<feature type="transmembrane region" description="Helical" evidence="10">
    <location>
        <begin position="6"/>
        <end position="27"/>
    </location>
</feature>
<dbReference type="Gene3D" id="1.20.120.1220">
    <property type="match status" value="1"/>
</dbReference>
<dbReference type="KEGG" id="spap:H3Z74_06050"/>
<dbReference type="PRINTS" id="PR00864">
    <property type="entry name" value="PREPILNPTASE"/>
</dbReference>
<evidence type="ECO:0000256" key="6">
    <source>
        <dbReference type="ARBA" id="ARBA00022989"/>
    </source>
</evidence>
<keyword evidence="9" id="KW-0808">Transferase</keyword>
<evidence type="ECO:0000256" key="9">
    <source>
        <dbReference type="RuleBase" id="RU003794"/>
    </source>
</evidence>
<keyword evidence="9" id="KW-0511">Multifunctional enzyme</keyword>
<protein>
    <recommendedName>
        <fullName evidence="9">Prepilin leader peptidase/N-methyltransferase</fullName>
        <ecNumber evidence="9">2.1.1.-</ecNumber>
        <ecNumber evidence="9">3.4.23.43</ecNumber>
    </recommendedName>
</protein>
<dbReference type="GO" id="GO:0032259">
    <property type="term" value="P:methylation"/>
    <property type="evidence" value="ECO:0007669"/>
    <property type="project" value="UniProtKB-KW"/>
</dbReference>
<feature type="domain" description="Prepilin peptidase A24 N-terminal" evidence="12">
    <location>
        <begin position="13"/>
        <end position="91"/>
    </location>
</feature>
<evidence type="ECO:0000256" key="10">
    <source>
        <dbReference type="SAM" id="Phobius"/>
    </source>
</evidence>
<feature type="transmembrane region" description="Helical" evidence="10">
    <location>
        <begin position="189"/>
        <end position="219"/>
    </location>
</feature>
<proteinExistence type="inferred from homology"/>
<keyword evidence="9" id="KW-0489">Methyltransferase</keyword>
<keyword evidence="9" id="KW-0645">Protease</keyword>
<evidence type="ECO:0000313" key="13">
    <source>
        <dbReference type="EMBL" id="QNQ10752.1"/>
    </source>
</evidence>
<evidence type="ECO:0000256" key="5">
    <source>
        <dbReference type="ARBA" id="ARBA00022692"/>
    </source>
</evidence>
<evidence type="ECO:0000313" key="14">
    <source>
        <dbReference type="Proteomes" id="UP000516148"/>
    </source>
</evidence>
<feature type="domain" description="Prepilin type IV endopeptidase peptidase" evidence="11">
    <location>
        <begin position="106"/>
        <end position="214"/>
    </location>
</feature>
<comment type="function">
    <text evidence="9">Plays an essential role in type IV pili and type II pseudopili formation by proteolytically removing the leader sequence from substrate proteins and subsequently monomethylating the alpha-amino group of the newly exposed N-terminal phenylalanine.</text>
</comment>
<dbReference type="PANTHER" id="PTHR30487:SF0">
    <property type="entry name" value="PREPILIN LEADER PEPTIDASE_N-METHYLTRANSFERASE-RELATED"/>
    <property type="match status" value="1"/>
</dbReference>
<dbReference type="InterPro" id="IPR010627">
    <property type="entry name" value="Prepilin_pept_A24_N"/>
</dbReference>
<dbReference type="Pfam" id="PF01478">
    <property type="entry name" value="Peptidase_A24"/>
    <property type="match status" value="1"/>
</dbReference>
<keyword evidence="3" id="KW-1003">Cell membrane</keyword>
<sequence>MAELWLWPLALGVLGAVIGSFIATLVIRWPQGRSVMAGRSHCDQCDAVLGPRDLIPLLSAALARGGCRHCAAPIDPRHWQIELAALAIGVIAGFAVTGPVGMAGAVFGWLLLALAALDITEFWLPDRLTITLALAGLASSLLGVDPPIIDRFIGGAAGFGALWLIGTVYKRLRGREGLGGGDPKLLGAIGLWLGWQMLPAVLLLASLTGLAIALTTWLMGRGGRLDDRMPFGALLAIAAYPAWLFLLGYQA</sequence>
<feature type="transmembrane region" description="Helical" evidence="10">
    <location>
        <begin position="231"/>
        <end position="249"/>
    </location>
</feature>
<dbReference type="AlphaFoldDB" id="A0A7H0LM49"/>
<keyword evidence="14" id="KW-1185">Reference proteome</keyword>
<evidence type="ECO:0000256" key="4">
    <source>
        <dbReference type="ARBA" id="ARBA00022519"/>
    </source>
</evidence>
<comment type="catalytic activity">
    <reaction evidence="9">
        <text>Typically cleaves a -Gly-|-Phe- bond to release an N-terminal, basic peptide of 5-8 residues from type IV prepilin, and then N-methylates the new N-terminal amino group, the methyl donor being S-adenosyl-L-methionine.</text>
        <dbReference type="EC" id="3.4.23.43"/>
    </reaction>
</comment>
<dbReference type="GO" id="GO:0006465">
    <property type="term" value="P:signal peptide processing"/>
    <property type="evidence" value="ECO:0007669"/>
    <property type="project" value="TreeGrafter"/>
</dbReference>
<evidence type="ECO:0000256" key="7">
    <source>
        <dbReference type="ARBA" id="ARBA00023136"/>
    </source>
</evidence>
<evidence type="ECO:0000256" key="8">
    <source>
        <dbReference type="RuleBase" id="RU003793"/>
    </source>
</evidence>
<organism evidence="13 14">
    <name type="scientific">Sphingomonas alpina</name>
    <dbReference type="NCBI Taxonomy" id="653931"/>
    <lineage>
        <taxon>Bacteria</taxon>
        <taxon>Pseudomonadati</taxon>
        <taxon>Pseudomonadota</taxon>
        <taxon>Alphaproteobacteria</taxon>
        <taxon>Sphingomonadales</taxon>
        <taxon>Sphingomonadaceae</taxon>
        <taxon>Sphingomonas</taxon>
    </lineage>
</organism>
<evidence type="ECO:0000256" key="1">
    <source>
        <dbReference type="ARBA" id="ARBA00004429"/>
    </source>
</evidence>
<accession>A0A7H0LM49</accession>
<reference evidence="13 14" key="1">
    <citation type="submission" date="2020-09" db="EMBL/GenBank/DDBJ databases">
        <title>Sphingomonas sp., a new species isolated from pork steak.</title>
        <authorList>
            <person name="Heidler von Heilborn D."/>
        </authorList>
    </citation>
    <scope>NUCLEOTIDE SEQUENCE [LARGE SCALE GENOMIC DNA]</scope>
    <source>
        <strain evidence="14">S8-3T</strain>
    </source>
</reference>
<dbReference type="GO" id="GO:0004190">
    <property type="term" value="F:aspartic-type endopeptidase activity"/>
    <property type="evidence" value="ECO:0007669"/>
    <property type="project" value="UniProtKB-EC"/>
</dbReference>
<keyword evidence="9" id="KW-0378">Hydrolase</keyword>
<dbReference type="GO" id="GO:0005886">
    <property type="term" value="C:plasma membrane"/>
    <property type="evidence" value="ECO:0007669"/>
    <property type="project" value="UniProtKB-SubCell"/>
</dbReference>